<evidence type="ECO:0000256" key="1">
    <source>
        <dbReference type="SAM" id="Phobius"/>
    </source>
</evidence>
<dbReference type="EMBL" id="GFXV01006612">
    <property type="protein sequence ID" value="MBW18417.1"/>
    <property type="molecule type" value="Transcribed_RNA"/>
</dbReference>
<protein>
    <submittedName>
        <fullName evidence="2">Putative aarF domain-containing protein kinase 1</fullName>
    </submittedName>
</protein>
<dbReference type="PANTHER" id="PTHR43173:SF19">
    <property type="entry name" value="AARF DOMAIN-CONTAINING PROTEIN KINASE 1"/>
    <property type="match status" value="1"/>
</dbReference>
<keyword evidence="1" id="KW-0812">Transmembrane</keyword>
<dbReference type="PANTHER" id="PTHR43173">
    <property type="entry name" value="ABC1 FAMILY PROTEIN"/>
    <property type="match status" value="1"/>
</dbReference>
<evidence type="ECO:0000313" key="2">
    <source>
        <dbReference type="EMBL" id="MBW18417.1"/>
    </source>
</evidence>
<reference evidence="2" key="1">
    <citation type="submission" date="2017-10" db="EMBL/GenBank/DDBJ databases">
        <title>Transcriptome Assembly of Sugarcane Aphid Adults.</title>
        <authorList>
            <person name="Scully E.D."/>
            <person name="Palmer N.A."/>
            <person name="Geib S.M."/>
            <person name="Sarath G."/>
            <person name="Sattler S.E."/>
        </authorList>
    </citation>
    <scope>NUCLEOTIDE SEQUENCE</scope>
    <source>
        <tissue evidence="2">Whole body</tissue>
    </source>
</reference>
<dbReference type="GO" id="GO:0005743">
    <property type="term" value="C:mitochondrial inner membrane"/>
    <property type="evidence" value="ECO:0007669"/>
    <property type="project" value="TreeGrafter"/>
</dbReference>
<dbReference type="AlphaFoldDB" id="A0A2H8TVZ5"/>
<keyword evidence="2" id="KW-0418">Kinase</keyword>
<dbReference type="OrthoDB" id="427480at2759"/>
<sequence>MLGRVIGLGILSGTVATAYSFYENDFNIDSVGIVRFSRAASTGIHVMYHYKTTLYAPSVNKSLPNYQEIRSKSHEKAAELLLELCRTNKGVYIKIGQHIGALENLFPKEYTDTLKVLHSQAPITPLKEIYKIIKEDLKQDVCITILSLLNNVCAHTFYSTIYYIQYNIALFLYLYLH</sequence>
<keyword evidence="1" id="KW-1133">Transmembrane helix</keyword>
<proteinExistence type="predicted"/>
<feature type="transmembrane region" description="Helical" evidence="1">
    <location>
        <begin position="157"/>
        <end position="176"/>
    </location>
</feature>
<name>A0A2H8TVZ5_9HEMI</name>
<dbReference type="GO" id="GO:0055088">
    <property type="term" value="P:lipid homeostasis"/>
    <property type="evidence" value="ECO:0007669"/>
    <property type="project" value="TreeGrafter"/>
</dbReference>
<dbReference type="InterPro" id="IPR051130">
    <property type="entry name" value="Mito_struct-func_regulator"/>
</dbReference>
<keyword evidence="1" id="KW-0472">Membrane</keyword>
<dbReference type="GO" id="GO:0016301">
    <property type="term" value="F:kinase activity"/>
    <property type="evidence" value="ECO:0007669"/>
    <property type="project" value="UniProtKB-KW"/>
</dbReference>
<dbReference type="GO" id="GO:0007005">
    <property type="term" value="P:mitochondrion organization"/>
    <property type="evidence" value="ECO:0007669"/>
    <property type="project" value="TreeGrafter"/>
</dbReference>
<organism evidence="2">
    <name type="scientific">Melanaphis sacchari</name>
    <dbReference type="NCBI Taxonomy" id="742174"/>
    <lineage>
        <taxon>Eukaryota</taxon>
        <taxon>Metazoa</taxon>
        <taxon>Ecdysozoa</taxon>
        <taxon>Arthropoda</taxon>
        <taxon>Hexapoda</taxon>
        <taxon>Insecta</taxon>
        <taxon>Pterygota</taxon>
        <taxon>Neoptera</taxon>
        <taxon>Paraneoptera</taxon>
        <taxon>Hemiptera</taxon>
        <taxon>Sternorrhyncha</taxon>
        <taxon>Aphidomorpha</taxon>
        <taxon>Aphidoidea</taxon>
        <taxon>Aphididae</taxon>
        <taxon>Aphidini</taxon>
        <taxon>Melanaphis</taxon>
    </lineage>
</organism>
<accession>A0A2H8TVZ5</accession>
<keyword evidence="2" id="KW-0808">Transferase</keyword>
<gene>
    <name evidence="2" type="primary">adck1</name>
</gene>